<dbReference type="EMBL" id="AGNL01004167">
    <property type="protein sequence ID" value="EJK73838.1"/>
    <property type="molecule type" value="Genomic_DNA"/>
</dbReference>
<dbReference type="Gene3D" id="2.60.120.920">
    <property type="match status" value="1"/>
</dbReference>
<accession>K0T4Z9</accession>
<evidence type="ECO:0000313" key="2">
    <source>
        <dbReference type="Proteomes" id="UP000266841"/>
    </source>
</evidence>
<reference evidence="1 2" key="1">
    <citation type="journal article" date="2012" name="Genome Biol.">
        <title>Genome and low-iron response of an oceanic diatom adapted to chronic iron limitation.</title>
        <authorList>
            <person name="Lommer M."/>
            <person name="Specht M."/>
            <person name="Roy A.S."/>
            <person name="Kraemer L."/>
            <person name="Andreson R."/>
            <person name="Gutowska M.A."/>
            <person name="Wolf J."/>
            <person name="Bergner S.V."/>
            <person name="Schilhabel M.B."/>
            <person name="Klostermeier U.C."/>
            <person name="Beiko R.G."/>
            <person name="Rosenstiel P."/>
            <person name="Hippler M."/>
            <person name="Laroche J."/>
        </authorList>
    </citation>
    <scope>NUCLEOTIDE SEQUENCE [LARGE SCALE GENOMIC DNA]</scope>
    <source>
        <strain evidence="1 2">CCMP1005</strain>
    </source>
</reference>
<dbReference type="InterPro" id="IPR043136">
    <property type="entry name" value="B30.2/SPRY_sf"/>
</dbReference>
<sequence>MLANLHSDTLEAVASFLTCTELLQVSLSSKGMNANVEGASASFIARSGLRYDGERGFSQLGQLHFLAEARLEFTWLLGGRISHVEGDRSRITSSNTDTVHSADFIAMRTMEGEHDWSGTDQTAFVRDIVMSSGRHYATFRASGQGVNFQYFYTCEKTEAWANSDVHCATYYSMEGSCVWSDWRGYGGKTKKFMGRGQFCSPFDERELGLLLDLDEGTLTAYKGGKRLGVMIDGLAGEYVWVSHVLAQAHGSPYRQNVQIKRGNVPDDGDKGV</sequence>
<keyword evidence="2" id="KW-1185">Reference proteome</keyword>
<name>K0T4Z9_THAOC</name>
<evidence type="ECO:0000313" key="1">
    <source>
        <dbReference type="EMBL" id="EJK73838.1"/>
    </source>
</evidence>
<organism evidence="1 2">
    <name type="scientific">Thalassiosira oceanica</name>
    <name type="common">Marine diatom</name>
    <dbReference type="NCBI Taxonomy" id="159749"/>
    <lineage>
        <taxon>Eukaryota</taxon>
        <taxon>Sar</taxon>
        <taxon>Stramenopiles</taxon>
        <taxon>Ochrophyta</taxon>
        <taxon>Bacillariophyta</taxon>
        <taxon>Coscinodiscophyceae</taxon>
        <taxon>Thalassiosirophycidae</taxon>
        <taxon>Thalassiosirales</taxon>
        <taxon>Thalassiosiraceae</taxon>
        <taxon>Thalassiosira</taxon>
    </lineage>
</organism>
<dbReference type="OrthoDB" id="258495at2759"/>
<gene>
    <name evidence="1" type="ORF">THAOC_04517</name>
</gene>
<protein>
    <submittedName>
        <fullName evidence="1">Uncharacterized protein</fullName>
    </submittedName>
</protein>
<comment type="caution">
    <text evidence="1">The sequence shown here is derived from an EMBL/GenBank/DDBJ whole genome shotgun (WGS) entry which is preliminary data.</text>
</comment>
<dbReference type="Proteomes" id="UP000266841">
    <property type="component" value="Unassembled WGS sequence"/>
</dbReference>
<proteinExistence type="predicted"/>
<dbReference type="AlphaFoldDB" id="K0T4Z9"/>